<reference evidence="11" key="1">
    <citation type="submission" date="2021-01" db="EMBL/GenBank/DDBJ databases">
        <authorList>
            <person name="Corre E."/>
            <person name="Pelletier E."/>
            <person name="Niang G."/>
            <person name="Scheremetjew M."/>
            <person name="Finn R."/>
            <person name="Kale V."/>
            <person name="Holt S."/>
            <person name="Cochrane G."/>
            <person name="Meng A."/>
            <person name="Brown T."/>
            <person name="Cohen L."/>
        </authorList>
    </citation>
    <scope>NUCLEOTIDE SEQUENCE</scope>
    <source>
        <strain evidence="11">CCMP3303</strain>
    </source>
</reference>
<feature type="compositionally biased region" description="Polar residues" evidence="10">
    <location>
        <begin position="30"/>
        <end position="49"/>
    </location>
</feature>
<evidence type="ECO:0000256" key="2">
    <source>
        <dbReference type="ARBA" id="ARBA00004604"/>
    </source>
</evidence>
<keyword evidence="4" id="KW-0158">Chromosome</keyword>
<evidence type="ECO:0000313" key="11">
    <source>
        <dbReference type="EMBL" id="CAD8376688.1"/>
    </source>
</evidence>
<gene>
    <name evidence="11" type="ORF">MPOL1434_LOCUS9140</name>
</gene>
<feature type="compositionally biased region" description="Low complexity" evidence="10">
    <location>
        <begin position="1"/>
        <end position="29"/>
    </location>
</feature>
<comment type="subcellular location">
    <subcellularLocation>
        <location evidence="1">Chromosome</location>
    </subcellularLocation>
    <subcellularLocation>
        <location evidence="2">Nucleus</location>
        <location evidence="2">Nucleolus</location>
    </subcellularLocation>
</comment>
<feature type="compositionally biased region" description="Basic and acidic residues" evidence="10">
    <location>
        <begin position="85"/>
        <end position="104"/>
    </location>
</feature>
<name>A0A7S0FS04_9STRA</name>
<evidence type="ECO:0000256" key="4">
    <source>
        <dbReference type="ARBA" id="ARBA00022454"/>
    </source>
</evidence>
<keyword evidence="6" id="KW-0164">Citrullination</keyword>
<feature type="region of interest" description="Disordered" evidence="10">
    <location>
        <begin position="118"/>
        <end position="167"/>
    </location>
</feature>
<accession>A0A7S0FS04</accession>
<feature type="compositionally biased region" description="Polar residues" evidence="10">
    <location>
        <begin position="70"/>
        <end position="84"/>
    </location>
</feature>
<evidence type="ECO:0000256" key="10">
    <source>
        <dbReference type="SAM" id="MobiDB-lite"/>
    </source>
</evidence>
<dbReference type="PANTHER" id="PTHR13557:SF1">
    <property type="entry name" value="COILED-COIL DOMAIN-CONTAINING PROTEIN 86"/>
    <property type="match status" value="1"/>
</dbReference>
<dbReference type="GO" id="GO:0005730">
    <property type="term" value="C:nucleolus"/>
    <property type="evidence" value="ECO:0007669"/>
    <property type="project" value="UniProtKB-SubCell"/>
</dbReference>
<evidence type="ECO:0000256" key="5">
    <source>
        <dbReference type="ARBA" id="ARBA00022553"/>
    </source>
</evidence>
<evidence type="ECO:0000256" key="3">
    <source>
        <dbReference type="ARBA" id="ARBA00016738"/>
    </source>
</evidence>
<sequence length="183" mass="20460">MPSSSASASASAAATGSASASTKGSSKPSTFQPSNQLLTADFTATTQTVDGKPKGRNASGRNWKLRPQKRATTIVTKVSTNNRSKSWEKRKAEREAQKAAKEREKELREEMRQAAIAKKERRLENERRRAENEFKNAQKFAQNLGRHADTKMKAMSKKQLRQIKKTRMNNKTGVVEYVSPYAK</sequence>
<feature type="compositionally biased region" description="Basic residues" evidence="10">
    <location>
        <begin position="154"/>
        <end position="167"/>
    </location>
</feature>
<keyword evidence="8" id="KW-0539">Nucleus</keyword>
<proteinExistence type="predicted"/>
<evidence type="ECO:0000256" key="7">
    <source>
        <dbReference type="ARBA" id="ARBA00023054"/>
    </source>
</evidence>
<keyword evidence="7" id="KW-0175">Coiled coil</keyword>
<dbReference type="EMBL" id="HBEJ01015628">
    <property type="protein sequence ID" value="CAD8376688.1"/>
    <property type="molecule type" value="Transcribed_RNA"/>
</dbReference>
<feature type="compositionally biased region" description="Basic and acidic residues" evidence="10">
    <location>
        <begin position="118"/>
        <end position="136"/>
    </location>
</feature>
<evidence type="ECO:0000256" key="1">
    <source>
        <dbReference type="ARBA" id="ARBA00004286"/>
    </source>
</evidence>
<dbReference type="AlphaFoldDB" id="A0A7S0FS04"/>
<evidence type="ECO:0000256" key="6">
    <source>
        <dbReference type="ARBA" id="ARBA00022934"/>
    </source>
</evidence>
<feature type="region of interest" description="Disordered" evidence="10">
    <location>
        <begin position="1"/>
        <end position="104"/>
    </location>
</feature>
<dbReference type="GO" id="GO:0005694">
    <property type="term" value="C:chromosome"/>
    <property type="evidence" value="ECO:0007669"/>
    <property type="project" value="UniProtKB-SubCell"/>
</dbReference>
<protein>
    <recommendedName>
        <fullName evidence="3">Coiled-coil domain-containing protein 86</fullName>
    </recommendedName>
</protein>
<dbReference type="PANTHER" id="PTHR13557">
    <property type="entry name" value="COILED-COIL DOMAIN-CONTAINING PROTEIN 86"/>
    <property type="match status" value="1"/>
</dbReference>
<evidence type="ECO:0000256" key="8">
    <source>
        <dbReference type="ARBA" id="ARBA00023242"/>
    </source>
</evidence>
<keyword evidence="5" id="KW-0597">Phosphoprotein</keyword>
<organism evidence="11">
    <name type="scientific">Minutocellus polymorphus</name>
    <dbReference type="NCBI Taxonomy" id="265543"/>
    <lineage>
        <taxon>Eukaryota</taxon>
        <taxon>Sar</taxon>
        <taxon>Stramenopiles</taxon>
        <taxon>Ochrophyta</taxon>
        <taxon>Bacillariophyta</taxon>
        <taxon>Mediophyceae</taxon>
        <taxon>Cymatosirophycidae</taxon>
        <taxon>Cymatosirales</taxon>
        <taxon>Cymatosiraceae</taxon>
        <taxon>Minutocellus</taxon>
    </lineage>
</organism>
<evidence type="ECO:0000256" key="9">
    <source>
        <dbReference type="ARBA" id="ARBA00093307"/>
    </source>
</evidence>
<comment type="function">
    <text evidence="9">Required for proper chromosome segregation during mitosis and error-free mitotic progression.</text>
</comment>
<dbReference type="InterPro" id="IPR026570">
    <property type="entry name" value="CCDC86"/>
</dbReference>